<dbReference type="PANTHER" id="PTHR34606:SF15">
    <property type="entry name" value="BON DOMAIN-CONTAINING PROTEIN"/>
    <property type="match status" value="1"/>
</dbReference>
<dbReference type="InterPro" id="IPR007055">
    <property type="entry name" value="BON_dom"/>
</dbReference>
<feature type="chain" id="PRO_5045327879" evidence="1">
    <location>
        <begin position="25"/>
        <end position="119"/>
    </location>
</feature>
<evidence type="ECO:0000256" key="1">
    <source>
        <dbReference type="SAM" id="SignalP"/>
    </source>
</evidence>
<name>A0ABT3ZMA9_9BURK</name>
<feature type="signal peptide" evidence="1">
    <location>
        <begin position="1"/>
        <end position="24"/>
    </location>
</feature>
<gene>
    <name evidence="3" type="ORF">OVY01_10375</name>
</gene>
<dbReference type="PANTHER" id="PTHR34606">
    <property type="entry name" value="BON DOMAIN-CONTAINING PROTEIN"/>
    <property type="match status" value="1"/>
</dbReference>
<protein>
    <submittedName>
        <fullName evidence="3">BON domain-containing protein</fullName>
    </submittedName>
</protein>
<proteinExistence type="predicted"/>
<dbReference type="InterPro" id="IPR014004">
    <property type="entry name" value="Transpt-assoc_nodulatn_dom_bac"/>
</dbReference>
<accession>A0ABT3ZMA9</accession>
<comment type="caution">
    <text evidence="3">The sequence shown here is derived from an EMBL/GenBank/DDBJ whole genome shotgun (WGS) entry which is preliminary data.</text>
</comment>
<dbReference type="SMART" id="SM00749">
    <property type="entry name" value="BON"/>
    <property type="match status" value="1"/>
</dbReference>
<evidence type="ECO:0000259" key="2">
    <source>
        <dbReference type="PROSITE" id="PS50914"/>
    </source>
</evidence>
<dbReference type="RefSeq" id="WP_267847360.1">
    <property type="nucleotide sequence ID" value="NZ_JAPMXC010000001.1"/>
</dbReference>
<evidence type="ECO:0000313" key="3">
    <source>
        <dbReference type="EMBL" id="MCY0387631.1"/>
    </source>
</evidence>
<feature type="domain" description="BON" evidence="2">
    <location>
        <begin position="50"/>
        <end position="118"/>
    </location>
</feature>
<dbReference type="EMBL" id="JAPMXC010000001">
    <property type="protein sequence ID" value="MCY0387631.1"/>
    <property type="molecule type" value="Genomic_DNA"/>
</dbReference>
<dbReference type="Gene3D" id="3.30.1340.30">
    <property type="match status" value="1"/>
</dbReference>
<keyword evidence="1" id="KW-0732">Signal</keyword>
<evidence type="ECO:0000313" key="4">
    <source>
        <dbReference type="Proteomes" id="UP001082899"/>
    </source>
</evidence>
<dbReference type="Pfam" id="PF04972">
    <property type="entry name" value="BON"/>
    <property type="match status" value="1"/>
</dbReference>
<dbReference type="Proteomes" id="UP001082899">
    <property type="component" value="Unassembled WGS sequence"/>
</dbReference>
<dbReference type="InterPro" id="IPR051686">
    <property type="entry name" value="Lipoprotein_DolP"/>
</dbReference>
<reference evidence="3" key="1">
    <citation type="submission" date="2022-11" db="EMBL/GenBank/DDBJ databases">
        <title>Robbsia betulipollinis sp. nov., isolated from pollen of birch (Betula pendula).</title>
        <authorList>
            <person name="Shi H."/>
            <person name="Ambika Manirajan B."/>
            <person name="Ratering S."/>
            <person name="Geissler-Plaum R."/>
            <person name="Schnell S."/>
        </authorList>
    </citation>
    <scope>NUCLEOTIDE SEQUENCE</scope>
    <source>
        <strain evidence="3">Bb-Pol-6</strain>
    </source>
</reference>
<keyword evidence="4" id="KW-1185">Reference proteome</keyword>
<sequence>MKAIHIIKSVGGIACLSLALAANAQVTVTDSAASHTAATPTHETAGEHISDATVTTKVKAALATEKGLKALHIHVKTREGVVRLTGSVPDAAQKSLAAETAANVGGVKSVRNHLKLVAE</sequence>
<organism evidence="3 4">
    <name type="scientific">Robbsia betulipollinis</name>
    <dbReference type="NCBI Taxonomy" id="2981849"/>
    <lineage>
        <taxon>Bacteria</taxon>
        <taxon>Pseudomonadati</taxon>
        <taxon>Pseudomonadota</taxon>
        <taxon>Betaproteobacteria</taxon>
        <taxon>Burkholderiales</taxon>
        <taxon>Burkholderiaceae</taxon>
        <taxon>Robbsia</taxon>
    </lineage>
</organism>
<dbReference type="PROSITE" id="PS50914">
    <property type="entry name" value="BON"/>
    <property type="match status" value="1"/>
</dbReference>